<keyword evidence="2" id="KW-0238">DNA-binding</keyword>
<accession>A0A9D2JAI1</accession>
<dbReference type="GO" id="GO:0003677">
    <property type="term" value="F:DNA binding"/>
    <property type="evidence" value="ECO:0007669"/>
    <property type="project" value="UniProtKB-KW"/>
</dbReference>
<proteinExistence type="predicted"/>
<name>A0A9D2JAI1_9FIRM</name>
<organism evidence="2 3">
    <name type="scientific">Candidatus Gemmiger excrementigallinarum</name>
    <dbReference type="NCBI Taxonomy" id="2838609"/>
    <lineage>
        <taxon>Bacteria</taxon>
        <taxon>Bacillati</taxon>
        <taxon>Bacillota</taxon>
        <taxon>Clostridia</taxon>
        <taxon>Eubacteriales</taxon>
        <taxon>Gemmiger</taxon>
    </lineage>
</organism>
<gene>
    <name evidence="2" type="ORF">H9811_03610</name>
</gene>
<reference evidence="2" key="1">
    <citation type="journal article" date="2021" name="PeerJ">
        <title>Extensive microbial diversity within the chicken gut microbiome revealed by metagenomics and culture.</title>
        <authorList>
            <person name="Gilroy R."/>
            <person name="Ravi A."/>
            <person name="Getino M."/>
            <person name="Pursley I."/>
            <person name="Horton D.L."/>
            <person name="Alikhan N.F."/>
            <person name="Baker D."/>
            <person name="Gharbi K."/>
            <person name="Hall N."/>
            <person name="Watson M."/>
            <person name="Adriaenssens E.M."/>
            <person name="Foster-Nyarko E."/>
            <person name="Jarju S."/>
            <person name="Secka A."/>
            <person name="Antonio M."/>
            <person name="Oren A."/>
            <person name="Chaudhuri R.R."/>
            <person name="La Ragione R."/>
            <person name="Hildebrand F."/>
            <person name="Pallen M.J."/>
        </authorList>
    </citation>
    <scope>NUCLEOTIDE SEQUENCE</scope>
    <source>
        <strain evidence="2">ChiSxjej1B13-11774</strain>
    </source>
</reference>
<dbReference type="InterPro" id="IPR013321">
    <property type="entry name" value="Arc_rbn_hlx_hlx"/>
</dbReference>
<dbReference type="InterPro" id="IPR010985">
    <property type="entry name" value="Ribbon_hlx_hlx"/>
</dbReference>
<feature type="domain" description="Arc-like DNA binding" evidence="1">
    <location>
        <begin position="18"/>
        <end position="61"/>
    </location>
</feature>
<dbReference type="EMBL" id="DXBP01000026">
    <property type="protein sequence ID" value="HIZ41634.1"/>
    <property type="molecule type" value="Genomic_DNA"/>
</dbReference>
<comment type="caution">
    <text evidence="2">The sequence shown here is derived from an EMBL/GenBank/DDBJ whole genome shotgun (WGS) entry which is preliminary data.</text>
</comment>
<evidence type="ECO:0000313" key="2">
    <source>
        <dbReference type="EMBL" id="HIZ41634.1"/>
    </source>
</evidence>
<dbReference type="GO" id="GO:0006355">
    <property type="term" value="P:regulation of DNA-templated transcription"/>
    <property type="evidence" value="ECO:0007669"/>
    <property type="project" value="InterPro"/>
</dbReference>
<evidence type="ECO:0000259" key="1">
    <source>
        <dbReference type="Pfam" id="PF03869"/>
    </source>
</evidence>
<dbReference type="SUPFAM" id="SSF47598">
    <property type="entry name" value="Ribbon-helix-helix"/>
    <property type="match status" value="1"/>
</dbReference>
<dbReference type="Proteomes" id="UP000824048">
    <property type="component" value="Unassembled WGS sequence"/>
</dbReference>
<dbReference type="InterPro" id="IPR005569">
    <property type="entry name" value="Arc_DNA-bd_dom"/>
</dbReference>
<reference evidence="2" key="2">
    <citation type="submission" date="2021-04" db="EMBL/GenBank/DDBJ databases">
        <authorList>
            <person name="Gilroy R."/>
        </authorList>
    </citation>
    <scope>NUCLEOTIDE SEQUENCE</scope>
    <source>
        <strain evidence="2">ChiSxjej1B13-11774</strain>
    </source>
</reference>
<dbReference type="AlphaFoldDB" id="A0A9D2JAI1"/>
<dbReference type="Pfam" id="PF03869">
    <property type="entry name" value="Arc"/>
    <property type="match status" value="1"/>
</dbReference>
<evidence type="ECO:0000313" key="3">
    <source>
        <dbReference type="Proteomes" id="UP000824048"/>
    </source>
</evidence>
<dbReference type="Gene3D" id="1.10.1220.10">
    <property type="entry name" value="Met repressor-like"/>
    <property type="match status" value="1"/>
</dbReference>
<protein>
    <submittedName>
        <fullName evidence="2">Arc family DNA-binding protein</fullName>
    </submittedName>
</protein>
<sequence>MTVSKAQIKATTKYEAAKYDKVLVRLPKGQRAEVQAAADAAGESLNGYIVGAVKQRMEREASGEVDE</sequence>